<keyword evidence="2" id="KW-1185">Reference proteome</keyword>
<evidence type="ECO:0000313" key="1">
    <source>
        <dbReference type="EMBL" id="MBC1302110.1"/>
    </source>
</evidence>
<dbReference type="InterPro" id="IPR007367">
    <property type="entry name" value="DUF433"/>
</dbReference>
<reference evidence="1 2" key="1">
    <citation type="submission" date="2019-11" db="EMBL/GenBank/DDBJ databases">
        <title>Comparison of genomes from free-living endosymbiotic cyanobacteria isolated from Azolla.</title>
        <authorList>
            <person name="Thiel T."/>
            <person name="Pratte B."/>
        </authorList>
    </citation>
    <scope>NUCLEOTIDE SEQUENCE [LARGE SCALE GENOMIC DNA]</scope>
    <source>
        <strain evidence="1 2">N2B</strain>
    </source>
</reference>
<dbReference type="PANTHER" id="PTHR34849">
    <property type="entry name" value="SSL5025 PROTEIN"/>
    <property type="match status" value="1"/>
</dbReference>
<dbReference type="Pfam" id="PF04255">
    <property type="entry name" value="DUF433"/>
    <property type="match status" value="1"/>
</dbReference>
<dbReference type="Proteomes" id="UP000570851">
    <property type="component" value="Unassembled WGS sequence"/>
</dbReference>
<name>A0ABR6S6W9_ANAVA</name>
<dbReference type="EMBL" id="JACKZP010000026">
    <property type="protein sequence ID" value="MBC1302110.1"/>
    <property type="molecule type" value="Genomic_DNA"/>
</dbReference>
<comment type="caution">
    <text evidence="1">The sequence shown here is derived from an EMBL/GenBank/DDBJ whole genome shotgun (WGS) entry which is preliminary data.</text>
</comment>
<organism evidence="1 2">
    <name type="scientific">Trichormus variabilis N2B</name>
    <dbReference type="NCBI Taxonomy" id="2681315"/>
    <lineage>
        <taxon>Bacteria</taxon>
        <taxon>Bacillati</taxon>
        <taxon>Cyanobacteriota</taxon>
        <taxon>Cyanophyceae</taxon>
        <taxon>Nostocales</taxon>
        <taxon>Nostocaceae</taxon>
        <taxon>Trichormus</taxon>
    </lineage>
</organism>
<sequence length="103" mass="12156">MLTLSYPHIEKSDNQPARLQRLPRIRVAQIVMDYLAYGWSVEEMCRQHPHLTHAEAHAAMGYYFDHQQEIDQEIQEEWEQVKGIIKQSAQTPFYSRMKAKGLL</sequence>
<dbReference type="GeneID" id="58724398"/>
<dbReference type="SUPFAM" id="SSF46689">
    <property type="entry name" value="Homeodomain-like"/>
    <property type="match status" value="1"/>
</dbReference>
<dbReference type="InterPro" id="IPR009057">
    <property type="entry name" value="Homeodomain-like_sf"/>
</dbReference>
<dbReference type="PANTHER" id="PTHR34849:SF1">
    <property type="entry name" value="SLR0770 PROTEIN"/>
    <property type="match status" value="1"/>
</dbReference>
<gene>
    <name evidence="1" type="ORF">GNE12_09295</name>
</gene>
<evidence type="ECO:0000313" key="2">
    <source>
        <dbReference type="Proteomes" id="UP000570851"/>
    </source>
</evidence>
<dbReference type="RefSeq" id="WP_011318529.1">
    <property type="nucleotide sequence ID" value="NZ_JACKZP010000026.1"/>
</dbReference>
<proteinExistence type="predicted"/>
<dbReference type="Gene3D" id="1.10.10.10">
    <property type="entry name" value="Winged helix-like DNA-binding domain superfamily/Winged helix DNA-binding domain"/>
    <property type="match status" value="1"/>
</dbReference>
<accession>A0ABR6S6W9</accession>
<protein>
    <submittedName>
        <fullName evidence="1">DUF433 domain-containing protein</fullName>
    </submittedName>
</protein>
<dbReference type="InterPro" id="IPR036388">
    <property type="entry name" value="WH-like_DNA-bd_sf"/>
</dbReference>